<dbReference type="GO" id="GO:0000030">
    <property type="term" value="F:mannosyltransferase activity"/>
    <property type="evidence" value="ECO:0007669"/>
    <property type="project" value="TreeGrafter"/>
</dbReference>
<keyword evidence="2" id="KW-1185">Reference proteome</keyword>
<evidence type="ECO:0008006" key="3">
    <source>
        <dbReference type="Google" id="ProtNLM"/>
    </source>
</evidence>
<dbReference type="InterPro" id="IPR051706">
    <property type="entry name" value="Glycosyltransferase_domain"/>
</dbReference>
<dbReference type="InterPro" id="IPR029044">
    <property type="entry name" value="Nucleotide-diphossugar_trans"/>
</dbReference>
<dbReference type="InterPro" id="IPR008441">
    <property type="entry name" value="AfumC-like_glycosyl_Trfase"/>
</dbReference>
<organism evidence="1 2">
    <name type="scientific">Anabaena sphaerica FACHB-251</name>
    <dbReference type="NCBI Taxonomy" id="2692883"/>
    <lineage>
        <taxon>Bacteria</taxon>
        <taxon>Bacillati</taxon>
        <taxon>Cyanobacteriota</taxon>
        <taxon>Cyanophyceae</taxon>
        <taxon>Nostocales</taxon>
        <taxon>Nostocaceae</taxon>
        <taxon>Anabaena</taxon>
    </lineage>
</organism>
<gene>
    <name evidence="1" type="ORF">H6G06_20285</name>
</gene>
<dbReference type="PANTHER" id="PTHR32385:SF15">
    <property type="entry name" value="INOSITOL PHOSPHOCERAMIDE MANNOSYLTRANSFERASE 1"/>
    <property type="match status" value="1"/>
</dbReference>
<dbReference type="Gene3D" id="3.90.550.20">
    <property type="match status" value="1"/>
</dbReference>
<dbReference type="GO" id="GO:0051999">
    <property type="term" value="P:mannosyl-inositol phosphorylceramide biosynthetic process"/>
    <property type="evidence" value="ECO:0007669"/>
    <property type="project" value="TreeGrafter"/>
</dbReference>
<dbReference type="Pfam" id="PF05704">
    <property type="entry name" value="Caps_synth"/>
    <property type="match status" value="1"/>
</dbReference>
<dbReference type="AlphaFoldDB" id="A0A926WKJ7"/>
<reference evidence="2" key="1">
    <citation type="journal article" date="2020" name="ISME J.">
        <title>Comparative genomics reveals insights into cyanobacterial evolution and habitat adaptation.</title>
        <authorList>
            <person name="Chen M.Y."/>
            <person name="Teng W.K."/>
            <person name="Zhao L."/>
            <person name="Hu C.X."/>
            <person name="Zhou Y.K."/>
            <person name="Han B.P."/>
            <person name="Song L.R."/>
            <person name="Shu W.S."/>
        </authorList>
    </citation>
    <scope>NUCLEOTIDE SEQUENCE [LARGE SCALE GENOMIC DNA]</scope>
    <source>
        <strain evidence="2">FACHB-251</strain>
    </source>
</reference>
<name>A0A926WKJ7_9NOST</name>
<dbReference type="Proteomes" id="UP000662185">
    <property type="component" value="Unassembled WGS sequence"/>
</dbReference>
<proteinExistence type="predicted"/>
<evidence type="ECO:0000313" key="2">
    <source>
        <dbReference type="Proteomes" id="UP000662185"/>
    </source>
</evidence>
<sequence>MTIPKKIWFLWYQGLSEAPLVVKKCYESWQKYNPDWEVIFLDENNLTDYITPSLPKEKLCQLSKNHQSDLLRLELLSKYGGVWADATSLCRVPLDNWLGDYTQAGFFAFIYKTRGHGWIFSWFLAAEPSNPIIVKMTQRFVSFYYENEFYHSGTIAQKRTKFLESFLNRKYKTTRFWSSWLVRKFFKVYPYFILHFIFASLINSDRELLELYKKMKPYYNTGDMLGQYGLLRHLTTEIKERIDSRIDPVYKLSWKKFKEDNYSSSSILYYLLEEVN</sequence>
<protein>
    <recommendedName>
        <fullName evidence="3">Capsular polysaccharide synthesis protein</fullName>
    </recommendedName>
</protein>
<evidence type="ECO:0000313" key="1">
    <source>
        <dbReference type="EMBL" id="MBD2295750.1"/>
    </source>
</evidence>
<dbReference type="EMBL" id="JACJQU010000015">
    <property type="protein sequence ID" value="MBD2295750.1"/>
    <property type="molecule type" value="Genomic_DNA"/>
</dbReference>
<dbReference type="SUPFAM" id="SSF53448">
    <property type="entry name" value="Nucleotide-diphospho-sugar transferases"/>
    <property type="match status" value="1"/>
</dbReference>
<comment type="caution">
    <text evidence="1">The sequence shown here is derived from an EMBL/GenBank/DDBJ whole genome shotgun (WGS) entry which is preliminary data.</text>
</comment>
<dbReference type="PANTHER" id="PTHR32385">
    <property type="entry name" value="MANNOSYL PHOSPHORYLINOSITOL CERAMIDE SYNTHASE"/>
    <property type="match status" value="1"/>
</dbReference>
<accession>A0A926WKJ7</accession>
<dbReference type="GO" id="GO:0016020">
    <property type="term" value="C:membrane"/>
    <property type="evidence" value="ECO:0007669"/>
    <property type="project" value="GOC"/>
</dbReference>